<feature type="non-terminal residue" evidence="1">
    <location>
        <position position="323"/>
    </location>
</feature>
<keyword evidence="2" id="KW-1185">Reference proteome</keyword>
<proteinExistence type="predicted"/>
<evidence type="ECO:0000313" key="2">
    <source>
        <dbReference type="Proteomes" id="UP000485058"/>
    </source>
</evidence>
<dbReference type="Proteomes" id="UP000485058">
    <property type="component" value="Unassembled WGS sequence"/>
</dbReference>
<gene>
    <name evidence="1" type="ORF">HaLaN_09460</name>
</gene>
<evidence type="ECO:0000313" key="1">
    <source>
        <dbReference type="EMBL" id="GFH13554.1"/>
    </source>
</evidence>
<organism evidence="1 2">
    <name type="scientific">Haematococcus lacustris</name>
    <name type="common">Green alga</name>
    <name type="synonym">Haematococcus pluvialis</name>
    <dbReference type="NCBI Taxonomy" id="44745"/>
    <lineage>
        <taxon>Eukaryota</taxon>
        <taxon>Viridiplantae</taxon>
        <taxon>Chlorophyta</taxon>
        <taxon>core chlorophytes</taxon>
        <taxon>Chlorophyceae</taxon>
        <taxon>CS clade</taxon>
        <taxon>Chlamydomonadales</taxon>
        <taxon>Haematococcaceae</taxon>
        <taxon>Haematococcus</taxon>
    </lineage>
</organism>
<dbReference type="EMBL" id="BLLF01000626">
    <property type="protein sequence ID" value="GFH13554.1"/>
    <property type="molecule type" value="Genomic_DNA"/>
</dbReference>
<feature type="non-terminal residue" evidence="1">
    <location>
        <position position="1"/>
    </location>
</feature>
<sequence length="323" mass="32963">MVSLYEQLYVGLLNNLVAWGMPRPGSGQTGGSRLDAFTPTFMGALADCLVAICMVISPPSTLLQLGESSSQAHAFLAAAFTKALAAAEQALVQALAAAVSSTAGGQAMQQQAELEVLNALTTPLHSSLLALTHQLQLVLGYGAVGEWVLPWSRCVNTLMALKALSMLQHAVDVLLADPALARLAELRVADSAPELAEAALKVVSAYVRHTALPVAAQAPDLACTSLTRAAQFAAACCCANHKGVAVAALHCVSGLVATAATQPSCQGTQRACATVGQQAGVLTSGLLGTLLSVAPLTRVQRASAILTSIAALAVTAHAPVSRD</sequence>
<reference evidence="1 2" key="1">
    <citation type="submission" date="2020-02" db="EMBL/GenBank/DDBJ databases">
        <title>Draft genome sequence of Haematococcus lacustris strain NIES-144.</title>
        <authorList>
            <person name="Morimoto D."/>
            <person name="Nakagawa S."/>
            <person name="Yoshida T."/>
            <person name="Sawayama S."/>
        </authorList>
    </citation>
    <scope>NUCLEOTIDE SEQUENCE [LARGE SCALE GENOMIC DNA]</scope>
    <source>
        <strain evidence="1 2">NIES-144</strain>
    </source>
</reference>
<comment type="caution">
    <text evidence="1">The sequence shown here is derived from an EMBL/GenBank/DDBJ whole genome shotgun (WGS) entry which is preliminary data.</text>
</comment>
<dbReference type="Gene3D" id="1.25.10.10">
    <property type="entry name" value="Leucine-rich Repeat Variant"/>
    <property type="match status" value="1"/>
</dbReference>
<protein>
    <submittedName>
        <fullName evidence="1">Uncharacterized protein</fullName>
    </submittedName>
</protein>
<name>A0A699Z3S1_HAELA</name>
<dbReference type="InterPro" id="IPR011989">
    <property type="entry name" value="ARM-like"/>
</dbReference>
<dbReference type="AlphaFoldDB" id="A0A699Z3S1"/>
<accession>A0A699Z3S1</accession>